<dbReference type="InterPro" id="IPR050106">
    <property type="entry name" value="HistidinolP_aminotransfase"/>
</dbReference>
<comment type="function">
    <text evidence="6">Aminotransferase that catalyzes the conversion of aromatic amino acids and 2-oxoglutarate into corresponding aromatic oxo acids and L-glutamate.</text>
</comment>
<feature type="modified residue" description="N6-(pyridoxal phosphate)lysine" evidence="6">
    <location>
        <position position="215"/>
    </location>
</feature>
<dbReference type="EMBL" id="JACCBN010000001">
    <property type="protein sequence ID" value="NYD38548.1"/>
    <property type="molecule type" value="Genomic_DNA"/>
</dbReference>
<gene>
    <name evidence="6" type="primary">pat</name>
    <name evidence="9" type="ORF">BJ983_004650</name>
</gene>
<evidence type="ECO:0000256" key="7">
    <source>
        <dbReference type="SAM" id="Coils"/>
    </source>
</evidence>
<evidence type="ECO:0000256" key="5">
    <source>
        <dbReference type="ARBA" id="ARBA00022898"/>
    </source>
</evidence>
<dbReference type="PANTHER" id="PTHR43643:SF3">
    <property type="entry name" value="HISTIDINOL-PHOSPHATE AMINOTRANSFERASE"/>
    <property type="match status" value="1"/>
</dbReference>
<dbReference type="EC" id="2.6.1.57" evidence="6"/>
<keyword evidence="10" id="KW-1185">Reference proteome</keyword>
<dbReference type="InterPro" id="IPR005861">
    <property type="entry name" value="HisP_aminotrans"/>
</dbReference>
<keyword evidence="7" id="KW-0175">Coiled coil</keyword>
<evidence type="ECO:0000259" key="8">
    <source>
        <dbReference type="Pfam" id="PF00155"/>
    </source>
</evidence>
<dbReference type="RefSeq" id="WP_343054318.1">
    <property type="nucleotide sequence ID" value="NZ_BAABHP010000027.1"/>
</dbReference>
<accession>A0A7Y9DZQ5</accession>
<dbReference type="NCBIfam" id="NF002878">
    <property type="entry name" value="PRK03321.1"/>
    <property type="match status" value="1"/>
</dbReference>
<sequence>MTPLRPDLSSLPAYVAGRTVPGAVKLASNEVALPPHPHVQQAVAEAVAVANRYPDITVTTLTQRLADHLGVAPERIATGCGSVALCGQLVAAVCSPGDEVVFAWRSFEAYPIVSVIGHATPVPVPNTAGHEHDLEAMLAAITDRTRIVFVCNPNNPTGTAIRRRELVDFMARVPEHVLVVLDEAYAEFVSDEEIPDGLTLLDAHPHVAVLRTFSKAHRLAGLRVGYAVTAPDLASALRSVSVPFSVSAPAQAAALAALDVLDDLLADARAAAAEARRMAAELRAAGFEVPETQANFCWLPLGERTQAFAEHALDHKVVVRAFHPTGVRVSAGAPDENEMLLEAARSFPRA</sequence>
<keyword evidence="3 6" id="KW-0032">Aminotransferase</keyword>
<dbReference type="Proteomes" id="UP000535890">
    <property type="component" value="Unassembled WGS sequence"/>
</dbReference>
<dbReference type="HAMAP" id="MF_01023">
    <property type="entry name" value="HisC_aminotrans_2"/>
    <property type="match status" value="1"/>
</dbReference>
<evidence type="ECO:0000256" key="6">
    <source>
        <dbReference type="HAMAP-Rule" id="MF_01513"/>
    </source>
</evidence>
<evidence type="ECO:0000256" key="4">
    <source>
        <dbReference type="ARBA" id="ARBA00022679"/>
    </source>
</evidence>
<protein>
    <recommendedName>
        <fullName evidence="6">Aromatic amino acid aminotransferase</fullName>
        <shortName evidence="6">ArAT</shortName>
        <ecNumber evidence="6">2.6.1.57</ecNumber>
    </recommendedName>
</protein>
<comment type="caution">
    <text evidence="9">The sequence shown here is derived from an EMBL/GenBank/DDBJ whole genome shotgun (WGS) entry which is preliminary data.</text>
</comment>
<reference evidence="9 10" key="1">
    <citation type="submission" date="2020-07" db="EMBL/GenBank/DDBJ databases">
        <title>Sequencing the genomes of 1000 actinobacteria strains.</title>
        <authorList>
            <person name="Klenk H.-P."/>
        </authorList>
    </citation>
    <scope>NUCLEOTIDE SEQUENCE [LARGE SCALE GENOMIC DNA]</scope>
    <source>
        <strain evidence="9 10">DSM 45772</strain>
    </source>
</reference>
<evidence type="ECO:0000313" key="10">
    <source>
        <dbReference type="Proteomes" id="UP000535890"/>
    </source>
</evidence>
<feature type="coiled-coil region" evidence="7">
    <location>
        <begin position="258"/>
        <end position="285"/>
    </location>
</feature>
<evidence type="ECO:0000256" key="3">
    <source>
        <dbReference type="ARBA" id="ARBA00022576"/>
    </source>
</evidence>
<proteinExistence type="inferred from homology"/>
<dbReference type="GO" id="GO:0030170">
    <property type="term" value="F:pyridoxal phosphate binding"/>
    <property type="evidence" value="ECO:0007669"/>
    <property type="project" value="UniProtKB-UniRule"/>
</dbReference>
<dbReference type="InterPro" id="IPR015422">
    <property type="entry name" value="PyrdxlP-dep_Trfase_small"/>
</dbReference>
<comment type="catalytic activity">
    <reaction evidence="6">
        <text>an aromatic L-alpha-amino acid + 2-oxoglutarate = an aromatic oxo-acid + L-glutamate</text>
        <dbReference type="Rhea" id="RHEA:17533"/>
        <dbReference type="ChEBI" id="CHEBI:16810"/>
        <dbReference type="ChEBI" id="CHEBI:29985"/>
        <dbReference type="ChEBI" id="CHEBI:73309"/>
        <dbReference type="ChEBI" id="CHEBI:84824"/>
        <dbReference type="EC" id="2.6.1.57"/>
    </reaction>
</comment>
<evidence type="ECO:0000256" key="2">
    <source>
        <dbReference type="ARBA" id="ARBA00011738"/>
    </source>
</evidence>
<dbReference type="InterPro" id="IPR015424">
    <property type="entry name" value="PyrdxlP-dep_Trfase"/>
</dbReference>
<dbReference type="HAMAP" id="MF_01513">
    <property type="entry name" value="Phe_aminotrans_2"/>
    <property type="match status" value="1"/>
</dbReference>
<comment type="similarity">
    <text evidence="6">Belongs to the class-II pyridoxal-phosphate-dependent aminotransferase family.</text>
</comment>
<organism evidence="9 10">
    <name type="scientific">Actinomycetospora corticicola</name>
    <dbReference type="NCBI Taxonomy" id="663602"/>
    <lineage>
        <taxon>Bacteria</taxon>
        <taxon>Bacillati</taxon>
        <taxon>Actinomycetota</taxon>
        <taxon>Actinomycetes</taxon>
        <taxon>Pseudonocardiales</taxon>
        <taxon>Pseudonocardiaceae</taxon>
        <taxon>Actinomycetospora</taxon>
    </lineage>
</organism>
<comment type="cofactor">
    <cofactor evidence="1 6">
        <name>pyridoxal 5'-phosphate</name>
        <dbReference type="ChEBI" id="CHEBI:597326"/>
    </cofactor>
</comment>
<keyword evidence="5 6" id="KW-0663">Pyridoxal phosphate</keyword>
<dbReference type="CDD" id="cd00609">
    <property type="entry name" value="AAT_like"/>
    <property type="match status" value="1"/>
</dbReference>
<dbReference type="Gene3D" id="3.40.640.10">
    <property type="entry name" value="Type I PLP-dependent aspartate aminotransferase-like (Major domain)"/>
    <property type="match status" value="1"/>
</dbReference>
<evidence type="ECO:0000256" key="1">
    <source>
        <dbReference type="ARBA" id="ARBA00001933"/>
    </source>
</evidence>
<dbReference type="GO" id="GO:0000105">
    <property type="term" value="P:L-histidine biosynthetic process"/>
    <property type="evidence" value="ECO:0007669"/>
    <property type="project" value="InterPro"/>
</dbReference>
<keyword evidence="4 6" id="KW-0808">Transferase</keyword>
<name>A0A7Y9DZQ5_9PSEU</name>
<evidence type="ECO:0000313" key="9">
    <source>
        <dbReference type="EMBL" id="NYD38548.1"/>
    </source>
</evidence>
<dbReference type="InterPro" id="IPR015421">
    <property type="entry name" value="PyrdxlP-dep_Trfase_major"/>
</dbReference>
<dbReference type="GO" id="GO:0004400">
    <property type="term" value="F:histidinol-phosphate transaminase activity"/>
    <property type="evidence" value="ECO:0007669"/>
    <property type="project" value="InterPro"/>
</dbReference>
<dbReference type="GO" id="GO:0008793">
    <property type="term" value="F:aromatic-amino-acid transaminase activity"/>
    <property type="evidence" value="ECO:0007669"/>
    <property type="project" value="UniProtKB-UniRule"/>
</dbReference>
<dbReference type="SUPFAM" id="SSF53383">
    <property type="entry name" value="PLP-dependent transferases"/>
    <property type="match status" value="1"/>
</dbReference>
<dbReference type="AlphaFoldDB" id="A0A7Y9DZQ5"/>
<dbReference type="NCBIfam" id="TIGR01141">
    <property type="entry name" value="hisC"/>
    <property type="match status" value="1"/>
</dbReference>
<dbReference type="InterPro" id="IPR004839">
    <property type="entry name" value="Aminotransferase_I/II_large"/>
</dbReference>
<dbReference type="Pfam" id="PF00155">
    <property type="entry name" value="Aminotran_1_2"/>
    <property type="match status" value="1"/>
</dbReference>
<feature type="domain" description="Aminotransferase class I/classII large" evidence="8">
    <location>
        <begin position="24"/>
        <end position="343"/>
    </location>
</feature>
<dbReference type="Gene3D" id="3.90.1150.10">
    <property type="entry name" value="Aspartate Aminotransferase, domain 1"/>
    <property type="match status" value="1"/>
</dbReference>
<comment type="subunit">
    <text evidence="2 6">Homodimer.</text>
</comment>
<dbReference type="InterPro" id="IPR024892">
    <property type="entry name" value="ArAT"/>
</dbReference>
<dbReference type="PANTHER" id="PTHR43643">
    <property type="entry name" value="HISTIDINOL-PHOSPHATE AMINOTRANSFERASE 2"/>
    <property type="match status" value="1"/>
</dbReference>